<dbReference type="NCBIfam" id="TIGR01484">
    <property type="entry name" value="HAD-SF-IIB"/>
    <property type="match status" value="1"/>
</dbReference>
<evidence type="ECO:0000313" key="1">
    <source>
        <dbReference type="EMBL" id="GAA4062687.1"/>
    </source>
</evidence>
<dbReference type="Pfam" id="PF08282">
    <property type="entry name" value="Hydrolase_3"/>
    <property type="match status" value="1"/>
</dbReference>
<name>A0ABP7VAD4_9BACI</name>
<dbReference type="Gene3D" id="3.40.50.1000">
    <property type="entry name" value="HAD superfamily/HAD-like"/>
    <property type="match status" value="1"/>
</dbReference>
<dbReference type="EMBL" id="BAABDL010000037">
    <property type="protein sequence ID" value="GAA4062687.1"/>
    <property type="molecule type" value="Genomic_DNA"/>
</dbReference>
<dbReference type="InterPro" id="IPR036412">
    <property type="entry name" value="HAD-like_sf"/>
</dbReference>
<gene>
    <name evidence="1" type="ORF">GCM10022410_06850</name>
</gene>
<dbReference type="PROSITE" id="PS01229">
    <property type="entry name" value="COF_2"/>
    <property type="match status" value="1"/>
</dbReference>
<organism evidence="1 2">
    <name type="scientific">Amphibacillus indicireducens</name>
    <dbReference type="NCBI Taxonomy" id="1076330"/>
    <lineage>
        <taxon>Bacteria</taxon>
        <taxon>Bacillati</taxon>
        <taxon>Bacillota</taxon>
        <taxon>Bacilli</taxon>
        <taxon>Bacillales</taxon>
        <taxon>Bacillaceae</taxon>
        <taxon>Amphibacillus</taxon>
    </lineage>
</organism>
<dbReference type="InterPro" id="IPR000150">
    <property type="entry name" value="Cof"/>
</dbReference>
<dbReference type="PROSITE" id="PS01228">
    <property type="entry name" value="COF_1"/>
    <property type="match status" value="1"/>
</dbReference>
<sequence length="285" mass="31542">MIKLIATDLDGTLLTSNGEISERNRQAILAAQKQGIEVIVATGRSFESAIRPFEKAKLVCPMICVNGAEAYQADQKQILAITMSKKMIEEIIAVTSEQGAYLELYTNKGIYAQKQSDFFELLKTLIKMNHPNLSEAEIKKRVNQRFQDESFIFVDDFESLISDPSIEIVKALAFSFDQQRLENIKTTFAEEPELIVTSSGRDNIEFNHPDAQKGLALKAHAEATKIDQTQVMAIGDNDNDLSMLSYAGKSVAMANAKESIKAIADQITSSNDEDGVALVIEEILQ</sequence>
<dbReference type="SUPFAM" id="SSF56784">
    <property type="entry name" value="HAD-like"/>
    <property type="match status" value="1"/>
</dbReference>
<dbReference type="PANTHER" id="PTHR10000:SF55">
    <property type="entry name" value="5-AMINO-6-(5-PHOSPHO-D-RIBITYLAMINO)URACIL PHOSPHATASE YCSE"/>
    <property type="match status" value="1"/>
</dbReference>
<accession>A0ABP7VAD4</accession>
<keyword evidence="1" id="KW-0378">Hydrolase</keyword>
<dbReference type="Proteomes" id="UP001501734">
    <property type="component" value="Unassembled WGS sequence"/>
</dbReference>
<reference evidence="2" key="1">
    <citation type="journal article" date="2019" name="Int. J. Syst. Evol. Microbiol.">
        <title>The Global Catalogue of Microorganisms (GCM) 10K type strain sequencing project: providing services to taxonomists for standard genome sequencing and annotation.</title>
        <authorList>
            <consortium name="The Broad Institute Genomics Platform"/>
            <consortium name="The Broad Institute Genome Sequencing Center for Infectious Disease"/>
            <person name="Wu L."/>
            <person name="Ma J."/>
        </authorList>
    </citation>
    <scope>NUCLEOTIDE SEQUENCE [LARGE SCALE GENOMIC DNA]</scope>
    <source>
        <strain evidence="2">JCM 17250</strain>
    </source>
</reference>
<protein>
    <submittedName>
        <fullName evidence="1">Cof-type HAD-IIB family hydrolase</fullName>
    </submittedName>
</protein>
<dbReference type="PANTHER" id="PTHR10000">
    <property type="entry name" value="PHOSPHOSERINE PHOSPHATASE"/>
    <property type="match status" value="1"/>
</dbReference>
<dbReference type="CDD" id="cd07516">
    <property type="entry name" value="HAD_Pase"/>
    <property type="match status" value="1"/>
</dbReference>
<dbReference type="GO" id="GO:0016787">
    <property type="term" value="F:hydrolase activity"/>
    <property type="evidence" value="ECO:0007669"/>
    <property type="project" value="UniProtKB-KW"/>
</dbReference>
<dbReference type="InterPro" id="IPR006379">
    <property type="entry name" value="HAD-SF_hydro_IIB"/>
</dbReference>
<comment type="caution">
    <text evidence="1">The sequence shown here is derived from an EMBL/GenBank/DDBJ whole genome shotgun (WGS) entry which is preliminary data.</text>
</comment>
<dbReference type="SFLD" id="SFLDG01144">
    <property type="entry name" value="C2.B.4:_PGP_Like"/>
    <property type="match status" value="1"/>
</dbReference>
<dbReference type="SFLD" id="SFLDS00003">
    <property type="entry name" value="Haloacid_Dehalogenase"/>
    <property type="match status" value="1"/>
</dbReference>
<dbReference type="InterPro" id="IPR023214">
    <property type="entry name" value="HAD_sf"/>
</dbReference>
<evidence type="ECO:0000313" key="2">
    <source>
        <dbReference type="Proteomes" id="UP001501734"/>
    </source>
</evidence>
<keyword evidence="2" id="KW-1185">Reference proteome</keyword>
<proteinExistence type="predicted"/>
<dbReference type="Gene3D" id="3.30.1240.10">
    <property type="match status" value="1"/>
</dbReference>
<dbReference type="SFLD" id="SFLDG01140">
    <property type="entry name" value="C2.B:_Phosphomannomutase_and_P"/>
    <property type="match status" value="1"/>
</dbReference>
<dbReference type="NCBIfam" id="TIGR00099">
    <property type="entry name" value="Cof-subfamily"/>
    <property type="match status" value="1"/>
</dbReference>
<dbReference type="RefSeq" id="WP_344910344.1">
    <property type="nucleotide sequence ID" value="NZ_BAABDL010000037.1"/>
</dbReference>